<dbReference type="PROSITE" id="PS50850">
    <property type="entry name" value="MFS"/>
    <property type="match status" value="1"/>
</dbReference>
<feature type="transmembrane region" description="Helical" evidence="6">
    <location>
        <begin position="62"/>
        <end position="79"/>
    </location>
</feature>
<dbReference type="GO" id="GO:0000329">
    <property type="term" value="C:fungal-type vacuole membrane"/>
    <property type="evidence" value="ECO:0007669"/>
    <property type="project" value="EnsemblFungi"/>
</dbReference>
<dbReference type="RefSeq" id="XP_018987668.1">
    <property type="nucleotide sequence ID" value="XM_019130225.1"/>
</dbReference>
<dbReference type="CDD" id="cd17330">
    <property type="entry name" value="MFS_SLC46_TetA_like"/>
    <property type="match status" value="1"/>
</dbReference>
<feature type="transmembrane region" description="Helical" evidence="6">
    <location>
        <begin position="422"/>
        <end position="446"/>
    </location>
</feature>
<dbReference type="Proteomes" id="UP000094336">
    <property type="component" value="Unassembled WGS sequence"/>
</dbReference>
<dbReference type="Pfam" id="PF07690">
    <property type="entry name" value="MFS_1"/>
    <property type="match status" value="1"/>
</dbReference>
<dbReference type="InterPro" id="IPR036259">
    <property type="entry name" value="MFS_trans_sf"/>
</dbReference>
<keyword evidence="2" id="KW-0813">Transport</keyword>
<dbReference type="GeneID" id="30148078"/>
<dbReference type="AlphaFoldDB" id="A0A1E3QXE1"/>
<feature type="transmembrane region" description="Helical" evidence="6">
    <location>
        <begin position="153"/>
        <end position="176"/>
    </location>
</feature>
<evidence type="ECO:0000256" key="3">
    <source>
        <dbReference type="ARBA" id="ARBA00022692"/>
    </source>
</evidence>
<feature type="transmembrane region" description="Helical" evidence="6">
    <location>
        <begin position="20"/>
        <end position="42"/>
    </location>
</feature>
<evidence type="ECO:0000256" key="4">
    <source>
        <dbReference type="ARBA" id="ARBA00022989"/>
    </source>
</evidence>
<evidence type="ECO:0000313" key="8">
    <source>
        <dbReference type="EMBL" id="ODQ82340.1"/>
    </source>
</evidence>
<evidence type="ECO:0000256" key="1">
    <source>
        <dbReference type="ARBA" id="ARBA00004141"/>
    </source>
</evidence>
<evidence type="ECO:0000313" key="9">
    <source>
        <dbReference type="Proteomes" id="UP000094336"/>
    </source>
</evidence>
<sequence length="593" mass="65731">MAKQKLTLKQQMEGFPTEQVVVVGLIRFAEPIAFTSLFPYVYFLVRDSGIAKDDGEISKYSGYLSASFAFFQFLVSIHWGRAADIVGRKKVLLMGLFGTSISLLMFGFSKSFYMALFSRSLMGALNGNIGVLRTVLGEIAVERKHQAIAFSTLPLLWNVGSVIGPLIGGFLTFTSSDNPVKVAAITSLDDFFRHKYPYALANIVVAGFLWFSMVVGFLFLEETQCLMKDKPDIGLILGDRLKRLFGVTPKTRPWDSKRIPRYDSQVFDFVDDAIDSCEENSGELSPLLIEDNEAPSLLYTGLEPSSTAACRLSAASLDPSLSSEESLKSPSIHSFGILSRRQSLALVRTYSMNQPDEVETTADNWREAFPPGVVKAISVNFILSLHTLVFDEFLPVFLALDADTENCRFPLRIVGGLSFDTITIGTLVSATGFMGILIILFIFPYLDRNYEMLPTLRALMLVMSVVYFFVPLSVFTVLPQFPKWFPIVALYTLTSLKALGNANCFPQVMLLIHRASPFQHRALINGASMSISSLARTIGPLVWGNIMSFSENNQVGWLTWWSLSLLSLLGTVQTFTIQDENEDEVGETAAETA</sequence>
<keyword evidence="9" id="KW-1185">Reference proteome</keyword>
<evidence type="ECO:0000256" key="2">
    <source>
        <dbReference type="ARBA" id="ARBA00022448"/>
    </source>
</evidence>
<evidence type="ECO:0000256" key="6">
    <source>
        <dbReference type="SAM" id="Phobius"/>
    </source>
</evidence>
<proteinExistence type="predicted"/>
<dbReference type="OrthoDB" id="10262656at2759"/>
<dbReference type="SUPFAM" id="SSF103473">
    <property type="entry name" value="MFS general substrate transporter"/>
    <property type="match status" value="1"/>
</dbReference>
<dbReference type="PANTHER" id="PTHR23504">
    <property type="entry name" value="MAJOR FACILITATOR SUPERFAMILY DOMAIN-CONTAINING PROTEIN 10"/>
    <property type="match status" value="1"/>
</dbReference>
<dbReference type="InterPro" id="IPR020846">
    <property type="entry name" value="MFS_dom"/>
</dbReference>
<feature type="transmembrane region" description="Helical" evidence="6">
    <location>
        <begin position="121"/>
        <end position="141"/>
    </location>
</feature>
<feature type="domain" description="Major facilitator superfamily (MFS) profile" evidence="7">
    <location>
        <begin position="19"/>
        <end position="582"/>
    </location>
</feature>
<gene>
    <name evidence="8" type="ORF">BABINDRAFT_164149</name>
</gene>
<reference evidence="9" key="1">
    <citation type="submission" date="2016-05" db="EMBL/GenBank/DDBJ databases">
        <title>Comparative genomics of biotechnologically important yeasts.</title>
        <authorList>
            <consortium name="DOE Joint Genome Institute"/>
            <person name="Riley R."/>
            <person name="Haridas S."/>
            <person name="Wolfe K.H."/>
            <person name="Lopes M.R."/>
            <person name="Hittinger C.T."/>
            <person name="Goker M."/>
            <person name="Salamov A."/>
            <person name="Wisecaver J."/>
            <person name="Long T.M."/>
            <person name="Aerts A.L."/>
            <person name="Barry K."/>
            <person name="Choi C."/>
            <person name="Clum A."/>
            <person name="Coughlan A.Y."/>
            <person name="Deshpande S."/>
            <person name="Douglass A.P."/>
            <person name="Hanson S.J."/>
            <person name="Klenk H.-P."/>
            <person name="Labutti K."/>
            <person name="Lapidus A."/>
            <person name="Lindquist E."/>
            <person name="Lipzen A."/>
            <person name="Meier-Kolthoff J.P."/>
            <person name="Ohm R.A."/>
            <person name="Otillar R.P."/>
            <person name="Pangilinan J."/>
            <person name="Peng Y."/>
            <person name="Rokas A."/>
            <person name="Rosa C.A."/>
            <person name="Scheuner C."/>
            <person name="Sibirny A.A."/>
            <person name="Slot J.C."/>
            <person name="Stielow J.B."/>
            <person name="Sun H."/>
            <person name="Kurtzman C.P."/>
            <person name="Blackwell M."/>
            <person name="Grigoriev I.V."/>
            <person name="Jeffries T.W."/>
        </authorList>
    </citation>
    <scope>NUCLEOTIDE SEQUENCE [LARGE SCALE GENOMIC DNA]</scope>
    <source>
        <strain evidence="9">NRRL Y-12698</strain>
    </source>
</reference>
<protein>
    <recommendedName>
        <fullName evidence="7">Major facilitator superfamily (MFS) profile domain-containing protein</fullName>
    </recommendedName>
</protein>
<keyword evidence="4 6" id="KW-1133">Transmembrane helix</keyword>
<feature type="transmembrane region" description="Helical" evidence="6">
    <location>
        <begin position="458"/>
        <end position="478"/>
    </location>
</feature>
<keyword evidence="3 6" id="KW-0812">Transmembrane</keyword>
<evidence type="ECO:0000256" key="5">
    <source>
        <dbReference type="ARBA" id="ARBA00023136"/>
    </source>
</evidence>
<feature type="transmembrane region" description="Helical" evidence="6">
    <location>
        <begin position="196"/>
        <end position="220"/>
    </location>
</feature>
<accession>A0A1E3QXE1</accession>
<feature type="transmembrane region" description="Helical" evidence="6">
    <location>
        <begin position="91"/>
        <end position="109"/>
    </location>
</feature>
<evidence type="ECO:0000259" key="7">
    <source>
        <dbReference type="PROSITE" id="PS50850"/>
    </source>
</evidence>
<dbReference type="PANTHER" id="PTHR23504:SF15">
    <property type="entry name" value="MAJOR FACILITATOR SUPERFAMILY (MFS) PROFILE DOMAIN-CONTAINING PROTEIN"/>
    <property type="match status" value="1"/>
</dbReference>
<keyword evidence="5 6" id="KW-0472">Membrane</keyword>
<name>A0A1E3QXE1_9ASCO</name>
<dbReference type="GO" id="GO:0005254">
    <property type="term" value="F:chloride channel activity"/>
    <property type="evidence" value="ECO:0007669"/>
    <property type="project" value="EnsemblFungi"/>
</dbReference>
<dbReference type="Gene3D" id="1.20.1250.20">
    <property type="entry name" value="MFS general substrate transporter like domains"/>
    <property type="match status" value="2"/>
</dbReference>
<dbReference type="EMBL" id="KV454426">
    <property type="protein sequence ID" value="ODQ82340.1"/>
    <property type="molecule type" value="Genomic_DNA"/>
</dbReference>
<comment type="subcellular location">
    <subcellularLocation>
        <location evidence="1">Membrane</location>
        <topology evidence="1">Multi-pass membrane protein</topology>
    </subcellularLocation>
</comment>
<organism evidence="8 9">
    <name type="scientific">Babjeviella inositovora NRRL Y-12698</name>
    <dbReference type="NCBI Taxonomy" id="984486"/>
    <lineage>
        <taxon>Eukaryota</taxon>
        <taxon>Fungi</taxon>
        <taxon>Dikarya</taxon>
        <taxon>Ascomycota</taxon>
        <taxon>Saccharomycotina</taxon>
        <taxon>Pichiomycetes</taxon>
        <taxon>Serinales incertae sedis</taxon>
        <taxon>Babjeviella</taxon>
    </lineage>
</organism>
<dbReference type="InterPro" id="IPR011701">
    <property type="entry name" value="MFS"/>
</dbReference>